<dbReference type="InterPro" id="IPR045155">
    <property type="entry name" value="Beta-lactam_cat"/>
</dbReference>
<feature type="domain" description="Beta-lactamase class A catalytic" evidence="2">
    <location>
        <begin position="67"/>
        <end position="350"/>
    </location>
</feature>
<dbReference type="SUPFAM" id="SSF56601">
    <property type="entry name" value="beta-lactamase/transpeptidase-like"/>
    <property type="match status" value="1"/>
</dbReference>
<reference evidence="3" key="1">
    <citation type="submission" date="2023-03" db="EMBL/GenBank/DDBJ databases">
        <title>Stygiobacter electus gen. nov., sp. nov., facultatively anaerobic thermotolerant bacterium of the class Ignavibacteria from a well of Yessentuki mineral water deposit.</title>
        <authorList>
            <person name="Podosokorskaya O.A."/>
            <person name="Elcheninov A.G."/>
            <person name="Petrova N.F."/>
            <person name="Zavarzina D.G."/>
            <person name="Kublanov I.V."/>
            <person name="Merkel A.Y."/>
        </authorList>
    </citation>
    <scope>NUCLEOTIDE SEQUENCE</scope>
    <source>
        <strain evidence="3">09-Me</strain>
    </source>
</reference>
<accession>A0AAE3TCT7</accession>
<dbReference type="GO" id="GO:0030655">
    <property type="term" value="P:beta-lactam antibiotic catabolic process"/>
    <property type="evidence" value="ECO:0007669"/>
    <property type="project" value="InterPro"/>
</dbReference>
<evidence type="ECO:0000259" key="2">
    <source>
        <dbReference type="Pfam" id="PF13354"/>
    </source>
</evidence>
<evidence type="ECO:0000313" key="4">
    <source>
        <dbReference type="Proteomes" id="UP001221302"/>
    </source>
</evidence>
<keyword evidence="1" id="KW-0732">Signal</keyword>
<evidence type="ECO:0000313" key="3">
    <source>
        <dbReference type="EMBL" id="MDF1611791.1"/>
    </source>
</evidence>
<dbReference type="GO" id="GO:0008800">
    <property type="term" value="F:beta-lactamase activity"/>
    <property type="evidence" value="ECO:0007669"/>
    <property type="project" value="InterPro"/>
</dbReference>
<keyword evidence="4" id="KW-1185">Reference proteome</keyword>
<feature type="signal peptide" evidence="1">
    <location>
        <begin position="1"/>
        <end position="18"/>
    </location>
</feature>
<sequence length="410" mass="48190">MKNFLLTILFLTCNFNFAQENLIEKLLRQNPQYFSTVLSNIDTFEVQIIYTQINRDKNNYPKFTTYKFNVDPKKYFYPASTVKLPLAVLSLEKINKLKISGLTKFTPLKIDSVREGQTSVTIDTSSVNGLPSIANYVKKVLLVSDNDAYNRLYEFLGQEYINEQLHKKGFKDVKIIHRFVPLSIEQNRYTNPITFYDGEKILYQQPEQYNNKTYSFDLKGLLKGIGYLDSKDSLIKKPFDFSNKNYISLETLHNILKAIIFPETQKNKFNLTNEDYKFLYKYMSMFPRESKKPGYDSTHHDSYVKYFLFGDSKEKIPDNIRIFNKVGLAYGYLIDVAYIVDFKNKVEFMLSAVIHVNKNKIYNDGIYEYEQIGLPFLSKLGKVVYEYELNRNKKFLPDLSKFKIDYTKLD</sequence>
<evidence type="ECO:0000256" key="1">
    <source>
        <dbReference type="SAM" id="SignalP"/>
    </source>
</evidence>
<dbReference type="Proteomes" id="UP001221302">
    <property type="component" value="Unassembled WGS sequence"/>
</dbReference>
<gene>
    <name evidence="3" type="ORF">P0M35_06490</name>
</gene>
<organism evidence="3 4">
    <name type="scientific">Stygiobacter electus</name>
    <dbReference type="NCBI Taxonomy" id="3032292"/>
    <lineage>
        <taxon>Bacteria</taxon>
        <taxon>Pseudomonadati</taxon>
        <taxon>Ignavibacteriota</taxon>
        <taxon>Ignavibacteria</taxon>
        <taxon>Ignavibacteriales</taxon>
        <taxon>Melioribacteraceae</taxon>
        <taxon>Stygiobacter</taxon>
    </lineage>
</organism>
<keyword evidence="3" id="KW-0378">Hydrolase</keyword>
<dbReference type="RefSeq" id="WP_321535558.1">
    <property type="nucleotide sequence ID" value="NZ_JARGDL010000006.1"/>
</dbReference>
<proteinExistence type="predicted"/>
<dbReference type="AlphaFoldDB" id="A0AAE3TCT7"/>
<dbReference type="EMBL" id="JARGDL010000006">
    <property type="protein sequence ID" value="MDF1611791.1"/>
    <property type="molecule type" value="Genomic_DNA"/>
</dbReference>
<feature type="chain" id="PRO_5042254512" evidence="1">
    <location>
        <begin position="19"/>
        <end position="410"/>
    </location>
</feature>
<protein>
    <submittedName>
        <fullName evidence="3">Serine hydrolase</fullName>
    </submittedName>
</protein>
<dbReference type="Pfam" id="PF13354">
    <property type="entry name" value="Beta-lactamase2"/>
    <property type="match status" value="1"/>
</dbReference>
<dbReference type="Gene3D" id="3.40.710.10">
    <property type="entry name" value="DD-peptidase/beta-lactamase superfamily"/>
    <property type="match status" value="1"/>
</dbReference>
<name>A0AAE3TCT7_9BACT</name>
<comment type="caution">
    <text evidence="3">The sequence shown here is derived from an EMBL/GenBank/DDBJ whole genome shotgun (WGS) entry which is preliminary data.</text>
</comment>
<dbReference type="InterPro" id="IPR012338">
    <property type="entry name" value="Beta-lactam/transpept-like"/>
</dbReference>